<evidence type="ECO:0000256" key="1">
    <source>
        <dbReference type="SAM" id="Phobius"/>
    </source>
</evidence>
<evidence type="ECO:0000313" key="2">
    <source>
        <dbReference type="EMBL" id="GAA0367186.1"/>
    </source>
</evidence>
<dbReference type="EMBL" id="BAAACW010000121">
    <property type="protein sequence ID" value="GAA0367186.1"/>
    <property type="molecule type" value="Genomic_DNA"/>
</dbReference>
<gene>
    <name evidence="2" type="ORF">GCM10008932_18990</name>
</gene>
<name>A0ABN0XLK3_9LACT</name>
<feature type="transmembrane region" description="Helical" evidence="1">
    <location>
        <begin position="12"/>
        <end position="34"/>
    </location>
</feature>
<organism evidence="2 3">
    <name type="scientific">Alkalibacterium iburiense</name>
    <dbReference type="NCBI Taxonomy" id="290589"/>
    <lineage>
        <taxon>Bacteria</taxon>
        <taxon>Bacillati</taxon>
        <taxon>Bacillota</taxon>
        <taxon>Bacilli</taxon>
        <taxon>Lactobacillales</taxon>
        <taxon>Carnobacteriaceae</taxon>
        <taxon>Alkalibacterium</taxon>
    </lineage>
</organism>
<protein>
    <submittedName>
        <fullName evidence="2">Uncharacterized protein</fullName>
    </submittedName>
</protein>
<dbReference type="RefSeq" id="WP_343756064.1">
    <property type="nucleotide sequence ID" value="NZ_BAAACW010000121.1"/>
</dbReference>
<keyword evidence="1" id="KW-1133">Transmembrane helix</keyword>
<evidence type="ECO:0000313" key="3">
    <source>
        <dbReference type="Proteomes" id="UP001501166"/>
    </source>
</evidence>
<keyword evidence="3" id="KW-1185">Reference proteome</keyword>
<comment type="caution">
    <text evidence="2">The sequence shown here is derived from an EMBL/GenBank/DDBJ whole genome shotgun (WGS) entry which is preliminary data.</text>
</comment>
<feature type="transmembrane region" description="Helical" evidence="1">
    <location>
        <begin position="46"/>
        <end position="64"/>
    </location>
</feature>
<sequence>MYEAWVRAEAFYTLTMPILVVVLLIFLIAYILIYSYTEPKKKARKLANKSMLVLLLVGAGYFAWGHARYNDWIAQNDNINPGIRAYSFIMGMQTNEDPAMVRLYRRTGSLPENLDALEMYEREERSFPFGYTYMGYEGGLHYFAYGDEDQYAFTYQGDIQWTEEERAIQGWDYRLVDDRFEQLGFMNDFDIIFKAILLPESERRELDTLDTAYVVTIEEMYEGWLFGRQFY</sequence>
<keyword evidence="1" id="KW-0472">Membrane</keyword>
<proteinExistence type="predicted"/>
<reference evidence="2 3" key="1">
    <citation type="journal article" date="2019" name="Int. J. Syst. Evol. Microbiol.">
        <title>The Global Catalogue of Microorganisms (GCM) 10K type strain sequencing project: providing services to taxonomists for standard genome sequencing and annotation.</title>
        <authorList>
            <consortium name="The Broad Institute Genomics Platform"/>
            <consortium name="The Broad Institute Genome Sequencing Center for Infectious Disease"/>
            <person name="Wu L."/>
            <person name="Ma J."/>
        </authorList>
    </citation>
    <scope>NUCLEOTIDE SEQUENCE [LARGE SCALE GENOMIC DNA]</scope>
    <source>
        <strain evidence="2 3">JCM 12662</strain>
    </source>
</reference>
<keyword evidence="1" id="KW-0812">Transmembrane</keyword>
<dbReference type="Proteomes" id="UP001501166">
    <property type="component" value="Unassembled WGS sequence"/>
</dbReference>
<accession>A0ABN0XLK3</accession>